<evidence type="ECO:0000313" key="3">
    <source>
        <dbReference type="Proteomes" id="UP000288587"/>
    </source>
</evidence>
<dbReference type="GO" id="GO:0016491">
    <property type="term" value="F:oxidoreductase activity"/>
    <property type="evidence" value="ECO:0007669"/>
    <property type="project" value="InterPro"/>
</dbReference>
<comment type="caution">
    <text evidence="2">The sequence shown here is derived from an EMBL/GenBank/DDBJ whole genome shotgun (WGS) entry which is preliminary data.</text>
</comment>
<sequence length="361" mass="38074">MHSAAFSLDVVDRPVAVVGAGLAGARCASLLREAGLAVTVVDKSRGAGGRLATRRGVWTDAAGQQHTVRWDHGAPGFETTAPDFLAWLHAQAAQGRARVVQAKVAGQGLGPARWQGWPTQPALCQSLLEGAATHWNCTVQGLTRDPEGWTLHTDGGDLGPFAAVVLALPPAQAAPLLAPHRDDWARAASLVPMQPCWTLMGVSESLAGDPHDEVWLPEMGPLERLTRQRAADLPAGATAWVAHARAAWSRQHLEDPAEQVLPDLQAAAEAALGQPVRWLHAAVHRWRYAQPALPPREDWGGARWDAALALGLCGDHLAGFGAEGAWRSGSALAQCMQAPSRHAPPPLGRADGAVVVAPARP</sequence>
<dbReference type="SUPFAM" id="SSF51905">
    <property type="entry name" value="FAD/NAD(P)-binding domain"/>
    <property type="match status" value="1"/>
</dbReference>
<evidence type="ECO:0000259" key="1">
    <source>
        <dbReference type="Pfam" id="PF01593"/>
    </source>
</evidence>
<dbReference type="InterPro" id="IPR002937">
    <property type="entry name" value="Amino_oxidase"/>
</dbReference>
<dbReference type="OrthoDB" id="5792777at2"/>
<dbReference type="PANTHER" id="PTHR16128">
    <property type="entry name" value="FAD/NAD(P)-BINDING OXIDOREDUCTASE FAMILY PROTEIN"/>
    <property type="match status" value="1"/>
</dbReference>
<dbReference type="AlphaFoldDB" id="A0A437LKR7"/>
<dbReference type="InterPro" id="IPR036188">
    <property type="entry name" value="FAD/NAD-bd_sf"/>
</dbReference>
<dbReference type="PANTHER" id="PTHR16128:SF5">
    <property type="entry name" value="FAD_NAD(P)-BINDING OXIDOREDUCTASE FAMILY PROTEIN"/>
    <property type="match status" value="1"/>
</dbReference>
<name>A0A437LKR7_9BURK</name>
<reference evidence="2 3" key="1">
    <citation type="submission" date="2019-01" db="EMBL/GenBank/DDBJ databases">
        <authorList>
            <person name="Chen W.-M."/>
        </authorList>
    </citation>
    <scope>NUCLEOTIDE SEQUENCE [LARGE SCALE GENOMIC DNA]</scope>
    <source>
        <strain evidence="2 3">CCP-18</strain>
    </source>
</reference>
<dbReference type="EMBL" id="SACM01000002">
    <property type="protein sequence ID" value="RVT86012.1"/>
    <property type="molecule type" value="Genomic_DNA"/>
</dbReference>
<dbReference type="Gene3D" id="3.50.50.60">
    <property type="entry name" value="FAD/NAD(P)-binding domain"/>
    <property type="match status" value="1"/>
</dbReference>
<dbReference type="RefSeq" id="WP_127682510.1">
    <property type="nucleotide sequence ID" value="NZ_SACM01000002.1"/>
</dbReference>
<keyword evidence="3" id="KW-1185">Reference proteome</keyword>
<dbReference type="Gene3D" id="3.90.660.10">
    <property type="match status" value="1"/>
</dbReference>
<accession>A0A437LKR7</accession>
<protein>
    <submittedName>
        <fullName evidence="2">NAD/FAD-dependent oxidoreductase</fullName>
    </submittedName>
</protein>
<dbReference type="Pfam" id="PF13450">
    <property type="entry name" value="NAD_binding_8"/>
    <property type="match status" value="1"/>
</dbReference>
<proteinExistence type="predicted"/>
<evidence type="ECO:0000313" key="2">
    <source>
        <dbReference type="EMBL" id="RVT86012.1"/>
    </source>
</evidence>
<feature type="domain" description="Amine oxidase" evidence="1">
    <location>
        <begin position="124"/>
        <end position="336"/>
    </location>
</feature>
<gene>
    <name evidence="2" type="ORF">EOD73_08165</name>
</gene>
<dbReference type="Pfam" id="PF01593">
    <property type="entry name" value="Amino_oxidase"/>
    <property type="match status" value="1"/>
</dbReference>
<dbReference type="Proteomes" id="UP000288587">
    <property type="component" value="Unassembled WGS sequence"/>
</dbReference>
<organism evidence="2 3">
    <name type="scientific">Inhella crocodyli</name>
    <dbReference type="NCBI Taxonomy" id="2499851"/>
    <lineage>
        <taxon>Bacteria</taxon>
        <taxon>Pseudomonadati</taxon>
        <taxon>Pseudomonadota</taxon>
        <taxon>Betaproteobacteria</taxon>
        <taxon>Burkholderiales</taxon>
        <taxon>Sphaerotilaceae</taxon>
        <taxon>Inhella</taxon>
    </lineage>
</organism>